<sequence length="368" mass="38964">MGAGMRNTQSQNLGGLGMRALCAVMIIALSACAPRPGGETLTVVPAAQPTGKSVAITVASTRGREAKTGDYTDARAHQMNFERFTIAIPPSHEASRIEWPEEEPDPSRSFAVTAREPLSALDIQRGAGGRQDVMVFVHGYNQTFPESLFRLAQVAVDGDLPEQPILFAWPSAGTVVGYVADKDAAAYSRDELAAVLSTLAADPDVGKITLFGHSMGGWLVAETLRQLRLSGKDAVIERLSDVVLAAPDIDVDVFRKQIEVIGPLEPPMAILVAPDDRALRISAGLAGARPRVGRTNASTPAVQALAKKNGVQLVDISGIGAVDGTHHNRFASLVQLIPEQRDGLTQTRAQVGAFILDPVSATLVALSR</sequence>
<evidence type="ECO:0000256" key="1">
    <source>
        <dbReference type="SAM" id="SignalP"/>
    </source>
</evidence>
<dbReference type="EMBL" id="CP085144">
    <property type="protein sequence ID" value="UOA15764.1"/>
    <property type="molecule type" value="Genomic_DNA"/>
</dbReference>
<evidence type="ECO:0008006" key="4">
    <source>
        <dbReference type="Google" id="ProtNLM"/>
    </source>
</evidence>
<protein>
    <recommendedName>
        <fullName evidence="4">Esterase/lipase superfamily enzyme</fullName>
    </recommendedName>
</protein>
<keyword evidence="3" id="KW-1185">Reference proteome</keyword>
<keyword evidence="1" id="KW-0732">Signal</keyword>
<organism evidence="2 3">
    <name type="scientific">Sulfitobacter dubius</name>
    <dbReference type="NCBI Taxonomy" id="218673"/>
    <lineage>
        <taxon>Bacteria</taxon>
        <taxon>Pseudomonadati</taxon>
        <taxon>Pseudomonadota</taxon>
        <taxon>Alphaproteobacteria</taxon>
        <taxon>Rhodobacterales</taxon>
        <taxon>Roseobacteraceae</taxon>
        <taxon>Sulfitobacter</taxon>
    </lineage>
</organism>
<dbReference type="InterPro" id="IPR014586">
    <property type="entry name" value="UCP033909"/>
</dbReference>
<reference evidence="3" key="1">
    <citation type="journal article" date="2022" name="Microorganisms">
        <title>Beyond the ABCs#Discovery of Three New Plasmid Types in Rhodobacterales (RepQ, RepY, RepW).</title>
        <authorList>
            <person name="Freese H.M."/>
            <person name="Ringel V."/>
            <person name="Overmann J."/>
            <person name="Petersen J."/>
        </authorList>
    </citation>
    <scope>NUCLEOTIDE SEQUENCE [LARGE SCALE GENOMIC DNA]</scope>
    <source>
        <strain evidence="3">DSM 109990</strain>
    </source>
</reference>
<feature type="signal peptide" evidence="1">
    <location>
        <begin position="1"/>
        <end position="33"/>
    </location>
</feature>
<proteinExistence type="predicted"/>
<accession>A0ABY3ZPT6</accession>
<evidence type="ECO:0000313" key="3">
    <source>
        <dbReference type="Proteomes" id="UP000831019"/>
    </source>
</evidence>
<dbReference type="PIRSF" id="PIRSF033909">
    <property type="entry name" value="UCP033909"/>
    <property type="match status" value="1"/>
</dbReference>
<dbReference type="InterPro" id="IPR010297">
    <property type="entry name" value="DUF900_hydrolase"/>
</dbReference>
<evidence type="ECO:0000313" key="2">
    <source>
        <dbReference type="EMBL" id="UOA15764.1"/>
    </source>
</evidence>
<dbReference type="PROSITE" id="PS51257">
    <property type="entry name" value="PROKAR_LIPOPROTEIN"/>
    <property type="match status" value="1"/>
</dbReference>
<dbReference type="Pfam" id="PF05990">
    <property type="entry name" value="DUF900"/>
    <property type="match status" value="1"/>
</dbReference>
<feature type="chain" id="PRO_5046997152" description="Esterase/lipase superfamily enzyme" evidence="1">
    <location>
        <begin position="34"/>
        <end position="368"/>
    </location>
</feature>
<dbReference type="Proteomes" id="UP000831019">
    <property type="component" value="Chromosome"/>
</dbReference>
<dbReference type="PANTHER" id="PTHR36513">
    <property type="entry name" value="ABC TRANSMEMBRANE TYPE-1 DOMAIN-CONTAINING PROTEIN"/>
    <property type="match status" value="1"/>
</dbReference>
<gene>
    <name evidence="2" type="ORF">DSM109990_02608</name>
</gene>
<name>A0ABY3ZPT6_9RHOB</name>
<dbReference type="InterPro" id="IPR029058">
    <property type="entry name" value="AB_hydrolase_fold"/>
</dbReference>
<dbReference type="Gene3D" id="3.40.50.1820">
    <property type="entry name" value="alpha/beta hydrolase"/>
    <property type="match status" value="1"/>
</dbReference>
<dbReference type="SUPFAM" id="SSF53474">
    <property type="entry name" value="alpha/beta-Hydrolases"/>
    <property type="match status" value="1"/>
</dbReference>
<dbReference type="PANTHER" id="PTHR36513:SF1">
    <property type="entry name" value="TRANSMEMBRANE PROTEIN"/>
    <property type="match status" value="1"/>
</dbReference>